<organism evidence="1 2">
    <name type="scientific">Polynucleobacter meluiroseus</name>
    <dbReference type="NCBI Taxonomy" id="1938814"/>
    <lineage>
        <taxon>Bacteria</taxon>
        <taxon>Pseudomonadati</taxon>
        <taxon>Pseudomonadota</taxon>
        <taxon>Betaproteobacteria</taxon>
        <taxon>Burkholderiales</taxon>
        <taxon>Burkholderiaceae</taxon>
        <taxon>Polynucleobacter</taxon>
    </lineage>
</organism>
<accession>A0A240E264</accession>
<keyword evidence="2" id="KW-1185">Reference proteome</keyword>
<sequence length="88" mass="9629">MKIEFIGPAVIAPDGGVFYSATLDGQPLTCHFSYEVLEDVDPETVLGDPLVHFSKHQLKLLSVAEQKILNGHAHASQIQIFSNDLPND</sequence>
<dbReference type="Proteomes" id="UP000218069">
    <property type="component" value="Unassembled WGS sequence"/>
</dbReference>
<protein>
    <recommendedName>
        <fullName evidence="3">DUF1488 domain-containing protein</fullName>
    </recommendedName>
</protein>
<gene>
    <name evidence="1" type="ORF">SAMN06295945_1724</name>
</gene>
<proteinExistence type="predicted"/>
<reference evidence="2" key="1">
    <citation type="submission" date="2017-08" db="EMBL/GenBank/DDBJ databases">
        <authorList>
            <person name="Varghese N."/>
            <person name="Submissions S."/>
        </authorList>
    </citation>
    <scope>NUCLEOTIDE SEQUENCE [LARGE SCALE GENOMIC DNA]</scope>
    <source>
        <strain evidence="2">AP-Melu-1000-B4</strain>
    </source>
</reference>
<dbReference type="EMBL" id="OANS01000004">
    <property type="protein sequence ID" value="SNX29353.1"/>
    <property type="molecule type" value="Genomic_DNA"/>
</dbReference>
<dbReference type="OrthoDB" id="9132997at2"/>
<dbReference type="RefSeq" id="WP_096674325.1">
    <property type="nucleotide sequence ID" value="NZ_OANS01000004.1"/>
</dbReference>
<dbReference type="SUPFAM" id="SSF160272">
    <property type="entry name" value="Shew3726-like"/>
    <property type="match status" value="1"/>
</dbReference>
<name>A0A240E264_9BURK</name>
<dbReference type="InterPro" id="IPR036692">
    <property type="entry name" value="Shew3726-like_sf"/>
</dbReference>
<dbReference type="AlphaFoldDB" id="A0A240E264"/>
<evidence type="ECO:0000313" key="1">
    <source>
        <dbReference type="EMBL" id="SNX29353.1"/>
    </source>
</evidence>
<evidence type="ECO:0000313" key="2">
    <source>
        <dbReference type="Proteomes" id="UP000218069"/>
    </source>
</evidence>
<evidence type="ECO:0008006" key="3">
    <source>
        <dbReference type="Google" id="ProtNLM"/>
    </source>
</evidence>